<dbReference type="InterPro" id="IPR011989">
    <property type="entry name" value="ARM-like"/>
</dbReference>
<dbReference type="EMBL" id="CAJNNV010005941">
    <property type="protein sequence ID" value="CAE8592871.1"/>
    <property type="molecule type" value="Genomic_DNA"/>
</dbReference>
<protein>
    <recommendedName>
        <fullName evidence="3">HEAT repeat domain-containing protein</fullName>
    </recommendedName>
</protein>
<dbReference type="InterPro" id="IPR016024">
    <property type="entry name" value="ARM-type_fold"/>
</dbReference>
<dbReference type="SUPFAM" id="SSF48371">
    <property type="entry name" value="ARM repeat"/>
    <property type="match status" value="1"/>
</dbReference>
<proteinExistence type="predicted"/>
<dbReference type="Gene3D" id="1.25.10.10">
    <property type="entry name" value="Leucine-rich Repeat Variant"/>
    <property type="match status" value="1"/>
</dbReference>
<gene>
    <name evidence="1" type="ORF">PGLA1383_LOCUS11491</name>
</gene>
<comment type="caution">
    <text evidence="1">The sequence shown here is derived from an EMBL/GenBank/DDBJ whole genome shotgun (WGS) entry which is preliminary data.</text>
</comment>
<dbReference type="InterPro" id="IPR004155">
    <property type="entry name" value="PBS_lyase_HEAT"/>
</dbReference>
<feature type="non-terminal residue" evidence="1">
    <location>
        <position position="1"/>
    </location>
</feature>
<evidence type="ECO:0008006" key="3">
    <source>
        <dbReference type="Google" id="ProtNLM"/>
    </source>
</evidence>
<sequence length="126" mass="13143">MYKAAVAVLGLQGISADSLTAQQPGMEGLLRDPRREVRLAACEALLRFGPEVHQIPALVACLTDGSPLVRRTASQALQKLGSAAVPFLTAQLRQAGPGMRSAALEVLGQLRPASPSLAKCVADSLD</sequence>
<name>A0A813DXV8_POLGL</name>
<dbReference type="Proteomes" id="UP000654075">
    <property type="component" value="Unassembled WGS sequence"/>
</dbReference>
<dbReference type="AlphaFoldDB" id="A0A813DXV8"/>
<organism evidence="1 2">
    <name type="scientific">Polarella glacialis</name>
    <name type="common">Dinoflagellate</name>
    <dbReference type="NCBI Taxonomy" id="89957"/>
    <lineage>
        <taxon>Eukaryota</taxon>
        <taxon>Sar</taxon>
        <taxon>Alveolata</taxon>
        <taxon>Dinophyceae</taxon>
        <taxon>Suessiales</taxon>
        <taxon>Suessiaceae</taxon>
        <taxon>Polarella</taxon>
    </lineage>
</organism>
<dbReference type="PANTHER" id="PTHR12697:SF5">
    <property type="entry name" value="DEOXYHYPUSINE HYDROXYLASE"/>
    <property type="match status" value="1"/>
</dbReference>
<reference evidence="1" key="1">
    <citation type="submission" date="2021-02" db="EMBL/GenBank/DDBJ databases">
        <authorList>
            <person name="Dougan E. K."/>
            <person name="Rhodes N."/>
            <person name="Thang M."/>
            <person name="Chan C."/>
        </authorList>
    </citation>
    <scope>NUCLEOTIDE SEQUENCE</scope>
</reference>
<dbReference type="SMART" id="SM00567">
    <property type="entry name" value="EZ_HEAT"/>
    <property type="match status" value="3"/>
</dbReference>
<dbReference type="Pfam" id="PF13646">
    <property type="entry name" value="HEAT_2"/>
    <property type="match status" value="1"/>
</dbReference>
<dbReference type="PANTHER" id="PTHR12697">
    <property type="entry name" value="PBS LYASE HEAT-LIKE PROTEIN"/>
    <property type="match status" value="1"/>
</dbReference>
<dbReference type="GO" id="GO:0016491">
    <property type="term" value="F:oxidoreductase activity"/>
    <property type="evidence" value="ECO:0007669"/>
    <property type="project" value="TreeGrafter"/>
</dbReference>
<accession>A0A813DXV8</accession>
<evidence type="ECO:0000313" key="1">
    <source>
        <dbReference type="EMBL" id="CAE8592871.1"/>
    </source>
</evidence>
<keyword evidence="2" id="KW-1185">Reference proteome</keyword>
<evidence type="ECO:0000313" key="2">
    <source>
        <dbReference type="Proteomes" id="UP000654075"/>
    </source>
</evidence>